<protein>
    <recommendedName>
        <fullName evidence="8">UbiA prenyltransferase family protein</fullName>
    </recommendedName>
</protein>
<feature type="transmembrane region" description="Helical" evidence="5">
    <location>
        <begin position="12"/>
        <end position="34"/>
    </location>
</feature>
<dbReference type="Pfam" id="PF01040">
    <property type="entry name" value="UbiA"/>
    <property type="match status" value="1"/>
</dbReference>
<proteinExistence type="predicted"/>
<dbReference type="OMA" id="MWFSTIS"/>
<evidence type="ECO:0000256" key="2">
    <source>
        <dbReference type="ARBA" id="ARBA00022692"/>
    </source>
</evidence>
<accession>F0ZUD7</accession>
<comment type="subcellular location">
    <subcellularLocation>
        <location evidence="1">Membrane</location>
        <topology evidence="1">Multi-pass membrane protein</topology>
    </subcellularLocation>
</comment>
<keyword evidence="7" id="KW-1185">Reference proteome</keyword>
<evidence type="ECO:0000313" key="7">
    <source>
        <dbReference type="Proteomes" id="UP000001064"/>
    </source>
</evidence>
<feature type="transmembrane region" description="Helical" evidence="5">
    <location>
        <begin position="165"/>
        <end position="186"/>
    </location>
</feature>
<dbReference type="KEGG" id="dpp:DICPUDRAFT_81721"/>
<dbReference type="STRING" id="5786.F0ZUD7"/>
<dbReference type="GO" id="GO:0004659">
    <property type="term" value="F:prenyltransferase activity"/>
    <property type="evidence" value="ECO:0000318"/>
    <property type="project" value="GO_Central"/>
</dbReference>
<feature type="transmembrane region" description="Helical" evidence="5">
    <location>
        <begin position="219"/>
        <end position="239"/>
    </location>
</feature>
<dbReference type="VEuPathDB" id="AmoebaDB:DICPUDRAFT_81721"/>
<sequence>MLKLILNYLECSRIYISVHCYFFYFIALAVSVQQTGKVDYFLSLLCFGITFFNHNIAYLINSLIDFLYEVDTDLTVDKTLFGLTSIIVLKRYMWFSTISIGLLLIPVYTNYNFDIFKIVLYFTIIQYIGSVIYTPAKYVACGQFFFFGFHVSTLSFFYFSQCKEIVIFDMGHPITLFNFLIMLSMLQVIQGNYHRDHDDDKRAGIITIAILLGKKLSLYYFYSLFIMYCIWVIYISFYLNNFYYLLMLLIFKKMHNLYLGAKKGDVFMLNWRVCKIYYLSYPFLVLAIILGGKITI</sequence>
<dbReference type="GO" id="GO:0016020">
    <property type="term" value="C:membrane"/>
    <property type="evidence" value="ECO:0007669"/>
    <property type="project" value="UniProtKB-SubCell"/>
</dbReference>
<reference evidence="7" key="1">
    <citation type="journal article" date="2011" name="Genome Biol.">
        <title>Comparative genomics of the social amoebae Dictyostelium discoideum and Dictyostelium purpureum.</title>
        <authorList>
            <consortium name="US DOE Joint Genome Institute (JGI-PGF)"/>
            <person name="Sucgang R."/>
            <person name="Kuo A."/>
            <person name="Tian X."/>
            <person name="Salerno W."/>
            <person name="Parikh A."/>
            <person name="Feasley C.L."/>
            <person name="Dalin E."/>
            <person name="Tu H."/>
            <person name="Huang E."/>
            <person name="Barry K."/>
            <person name="Lindquist E."/>
            <person name="Shapiro H."/>
            <person name="Bruce D."/>
            <person name="Schmutz J."/>
            <person name="Salamov A."/>
            <person name="Fey P."/>
            <person name="Gaudet P."/>
            <person name="Anjard C."/>
            <person name="Babu M.M."/>
            <person name="Basu S."/>
            <person name="Bushmanova Y."/>
            <person name="van der Wel H."/>
            <person name="Katoh-Kurasawa M."/>
            <person name="Dinh C."/>
            <person name="Coutinho P.M."/>
            <person name="Saito T."/>
            <person name="Elias M."/>
            <person name="Schaap P."/>
            <person name="Kay R.R."/>
            <person name="Henrissat B."/>
            <person name="Eichinger L."/>
            <person name="Rivero F."/>
            <person name="Putnam N.H."/>
            <person name="West C.M."/>
            <person name="Loomis W.F."/>
            <person name="Chisholm R.L."/>
            <person name="Shaulsky G."/>
            <person name="Strassmann J.E."/>
            <person name="Queller D.C."/>
            <person name="Kuspa A."/>
            <person name="Grigoriev I.V."/>
        </authorList>
    </citation>
    <scope>NUCLEOTIDE SEQUENCE [LARGE SCALE GENOMIC DNA]</scope>
    <source>
        <strain evidence="7">QSDP1</strain>
    </source>
</reference>
<dbReference type="Proteomes" id="UP000001064">
    <property type="component" value="Unassembled WGS sequence"/>
</dbReference>
<evidence type="ECO:0000256" key="5">
    <source>
        <dbReference type="SAM" id="Phobius"/>
    </source>
</evidence>
<dbReference type="EMBL" id="GL871192">
    <property type="protein sequence ID" value="EGC32449.1"/>
    <property type="molecule type" value="Genomic_DNA"/>
</dbReference>
<dbReference type="InterPro" id="IPR026046">
    <property type="entry name" value="UBIAD1"/>
</dbReference>
<evidence type="ECO:0000256" key="3">
    <source>
        <dbReference type="ARBA" id="ARBA00022989"/>
    </source>
</evidence>
<evidence type="ECO:0000313" key="6">
    <source>
        <dbReference type="EMBL" id="EGC32449.1"/>
    </source>
</evidence>
<dbReference type="RefSeq" id="XP_003291021.1">
    <property type="nucleotide sequence ID" value="XM_003290973.1"/>
</dbReference>
<name>F0ZUD7_DICPU</name>
<gene>
    <name evidence="6" type="ORF">DICPUDRAFT_81721</name>
</gene>
<feature type="transmembrane region" description="Helical" evidence="5">
    <location>
        <begin position="276"/>
        <end position="295"/>
    </location>
</feature>
<evidence type="ECO:0000256" key="4">
    <source>
        <dbReference type="ARBA" id="ARBA00023136"/>
    </source>
</evidence>
<dbReference type="PANTHER" id="PTHR13929:SF4">
    <property type="entry name" value="PRENYLTRANSFERASE-RELATED"/>
    <property type="match status" value="1"/>
</dbReference>
<feature type="transmembrane region" description="Helical" evidence="5">
    <location>
        <begin position="92"/>
        <end position="109"/>
    </location>
</feature>
<dbReference type="CDD" id="cd13962">
    <property type="entry name" value="PT_UbiA_UBIAD1"/>
    <property type="match status" value="1"/>
</dbReference>
<dbReference type="PANTHER" id="PTHR13929">
    <property type="entry name" value="1,4-DIHYDROXY-2-NAPHTHOATE OCTAPRENYLTRANSFERASE"/>
    <property type="match status" value="1"/>
</dbReference>
<dbReference type="AlphaFoldDB" id="F0ZUD7"/>
<dbReference type="InParanoid" id="F0ZUD7"/>
<keyword evidence="3 5" id="KW-1133">Transmembrane helix</keyword>
<dbReference type="GO" id="GO:0042371">
    <property type="term" value="P:vitamin K biosynthetic process"/>
    <property type="evidence" value="ECO:0000318"/>
    <property type="project" value="GO_Central"/>
</dbReference>
<evidence type="ECO:0000256" key="1">
    <source>
        <dbReference type="ARBA" id="ARBA00004141"/>
    </source>
</evidence>
<organism evidence="6 7">
    <name type="scientific">Dictyostelium purpureum</name>
    <name type="common">Slime mold</name>
    <dbReference type="NCBI Taxonomy" id="5786"/>
    <lineage>
        <taxon>Eukaryota</taxon>
        <taxon>Amoebozoa</taxon>
        <taxon>Evosea</taxon>
        <taxon>Eumycetozoa</taxon>
        <taxon>Dictyostelia</taxon>
        <taxon>Dictyosteliales</taxon>
        <taxon>Dictyosteliaceae</taxon>
        <taxon>Dictyostelium</taxon>
    </lineage>
</organism>
<feature type="transmembrane region" description="Helical" evidence="5">
    <location>
        <begin position="140"/>
        <end position="159"/>
    </location>
</feature>
<feature type="transmembrane region" description="Helical" evidence="5">
    <location>
        <begin position="40"/>
        <end position="60"/>
    </location>
</feature>
<dbReference type="InterPro" id="IPR000537">
    <property type="entry name" value="UbiA_prenyltransferase"/>
</dbReference>
<evidence type="ECO:0008006" key="8">
    <source>
        <dbReference type="Google" id="ProtNLM"/>
    </source>
</evidence>
<feature type="transmembrane region" description="Helical" evidence="5">
    <location>
        <begin position="115"/>
        <end position="133"/>
    </location>
</feature>
<dbReference type="GeneID" id="10508960"/>
<dbReference type="GO" id="GO:0009234">
    <property type="term" value="P:menaquinone biosynthetic process"/>
    <property type="evidence" value="ECO:0000318"/>
    <property type="project" value="GO_Central"/>
</dbReference>
<dbReference type="GO" id="GO:0006744">
    <property type="term" value="P:ubiquinone biosynthetic process"/>
    <property type="evidence" value="ECO:0000318"/>
    <property type="project" value="GO_Central"/>
</dbReference>
<keyword evidence="2 5" id="KW-0812">Transmembrane</keyword>
<keyword evidence="4 5" id="KW-0472">Membrane</keyword>
<dbReference type="OrthoDB" id="203513at2759"/>